<feature type="transmembrane region" description="Helical" evidence="2">
    <location>
        <begin position="73"/>
        <end position="96"/>
    </location>
</feature>
<sequence>MAIKKVIKIDADTKNAQKNVQKLGDTVNNEAKEIKGSLGGLTDELDGLSGGLLSKFKNLKGTLGNVAVGFKGIGVAIAASGIGLLVTVIAAVTAAFKSSEEGQDKFQKILGVLGSIVGNLMDLLSDFGETVIEAFENPKKAWNSFTESLKKGYEFVKGQIIDRFSSSWTILSGGVETGILKMRIAWNDFTGDADEAQDLTKELEKVKKEVEAATEVIKARNQEVIDGFNAAIDKVKEFGKEIAEDAKKAQAIANQRALADKKERELIVARARADRNAADLREKAVNKEKFSIEERIKFLEQAARIETDITNAEIYAAKLRRDAKIAENALAKSTKEDLDEQAELTAKVIELETARLNKQKELTSETLALKAEEKALRDAELAALEAQAEKEREIERARLESIDNIRKEYREKLEDLQAEDEQAKLDLEEQRKLAELEALNASEEQKIEVRRYYDELQTQLEKEQSDERIANALAEKEAKAQIFNAQADLAIQFGQFLQQMGEENKALAITGIIVEQVASVARIISNTGIANAKAVAASPLTAGQPFVTLNSVSAGLSIASSVASAAKAIGKLGGGGGGLQRDNPNGGNSAQPIAPEFNLIGQGGINQVAQSLNQQGKTPLKAYVVGKEVDTQQELDRNRRVTATFG</sequence>
<feature type="coiled-coil region" evidence="1">
    <location>
        <begin position="369"/>
        <end position="459"/>
    </location>
</feature>
<keyword evidence="2" id="KW-0472">Membrane</keyword>
<evidence type="ECO:0000313" key="4">
    <source>
        <dbReference type="Proteomes" id="UP000509302"/>
    </source>
</evidence>
<gene>
    <name evidence="3" type="ORF">HYG79_12085</name>
</gene>
<evidence type="ECO:0000256" key="2">
    <source>
        <dbReference type="SAM" id="Phobius"/>
    </source>
</evidence>
<dbReference type="KEGG" id="cagg:HYG79_12085"/>
<keyword evidence="2" id="KW-0812">Transmembrane</keyword>
<name>A0A7H9ARP2_9FLAO</name>
<dbReference type="AlphaFoldDB" id="A0A7H9ARP2"/>
<feature type="coiled-coil region" evidence="1">
    <location>
        <begin position="193"/>
        <end position="223"/>
    </location>
</feature>
<evidence type="ECO:0000256" key="1">
    <source>
        <dbReference type="SAM" id="Coils"/>
    </source>
</evidence>
<protein>
    <submittedName>
        <fullName evidence="3">Uncharacterized protein</fullName>
    </submittedName>
</protein>
<accession>A0A7H9ARP2</accession>
<reference evidence="3 4" key="1">
    <citation type="journal article" date="2006" name="Int. J. Syst. Evol. Microbiol.">
        <title>Costertonia aggregata gen. nov., sp. nov., a mesophilic marine bacterium of the family Flavobacteriaceae, isolated from a mature biofilm.</title>
        <authorList>
            <person name="Kwon K.K."/>
            <person name="Lee Y.K."/>
            <person name="Lee H.K."/>
        </authorList>
    </citation>
    <scope>NUCLEOTIDE SEQUENCE [LARGE SCALE GENOMIC DNA]</scope>
    <source>
        <strain evidence="3 4">KCCM 42265</strain>
    </source>
</reference>
<keyword evidence="1" id="KW-0175">Coiled coil</keyword>
<dbReference type="Proteomes" id="UP000509302">
    <property type="component" value="Chromosome"/>
</dbReference>
<evidence type="ECO:0000313" key="3">
    <source>
        <dbReference type="EMBL" id="QLG46052.1"/>
    </source>
</evidence>
<dbReference type="EMBL" id="CP058595">
    <property type="protein sequence ID" value="QLG46052.1"/>
    <property type="molecule type" value="Genomic_DNA"/>
</dbReference>
<dbReference type="RefSeq" id="WP_179242338.1">
    <property type="nucleotide sequence ID" value="NZ_CP058595.1"/>
</dbReference>
<keyword evidence="4" id="KW-1185">Reference proteome</keyword>
<proteinExistence type="predicted"/>
<organism evidence="3 4">
    <name type="scientific">Costertonia aggregata</name>
    <dbReference type="NCBI Taxonomy" id="343403"/>
    <lineage>
        <taxon>Bacteria</taxon>
        <taxon>Pseudomonadati</taxon>
        <taxon>Bacteroidota</taxon>
        <taxon>Flavobacteriia</taxon>
        <taxon>Flavobacteriales</taxon>
        <taxon>Flavobacteriaceae</taxon>
        <taxon>Costertonia</taxon>
    </lineage>
</organism>
<keyword evidence="2" id="KW-1133">Transmembrane helix</keyword>